<dbReference type="PROSITE" id="PS51257">
    <property type="entry name" value="PROKAR_LIPOPROTEIN"/>
    <property type="match status" value="1"/>
</dbReference>
<dbReference type="OrthoDB" id="10649783at2759"/>
<dbReference type="EMBL" id="JPKZ01002351">
    <property type="protein sequence ID" value="KHN77204.1"/>
    <property type="molecule type" value="Genomic_DNA"/>
</dbReference>
<keyword evidence="3" id="KW-1185">Reference proteome</keyword>
<gene>
    <name evidence="2" type="ORF">Tcan_15457</name>
</gene>
<evidence type="ECO:0000256" key="1">
    <source>
        <dbReference type="SAM" id="SignalP"/>
    </source>
</evidence>
<dbReference type="AlphaFoldDB" id="A0A0B2V6T0"/>
<sequence length="189" mass="21005">MEILRLLPLFSVTSTILACGCGGCNYASDLACARCCTAYVKRATAPQTSTVQRHHNLVPLVESDSQPDALLNKYRQLASILTNDVENTRPSADINSNLPQPSYNSGRAFDFIPKASAWRPYTNDEFPNAESAVEVYNNLNSLENTDDIADARQRLRSTSIQTEIEANYVQQELPALQAIVQQIRNANRR</sequence>
<feature type="signal peptide" evidence="1">
    <location>
        <begin position="1"/>
        <end position="18"/>
    </location>
</feature>
<dbReference type="Proteomes" id="UP000031036">
    <property type="component" value="Unassembled WGS sequence"/>
</dbReference>
<keyword evidence="1" id="KW-0732">Signal</keyword>
<evidence type="ECO:0000313" key="2">
    <source>
        <dbReference type="EMBL" id="KHN77204.1"/>
    </source>
</evidence>
<evidence type="ECO:0000313" key="3">
    <source>
        <dbReference type="Proteomes" id="UP000031036"/>
    </source>
</evidence>
<protein>
    <submittedName>
        <fullName evidence="2">Uncharacterized protein</fullName>
    </submittedName>
</protein>
<name>A0A0B2V6T0_TOXCA</name>
<reference evidence="2 3" key="1">
    <citation type="submission" date="2014-11" db="EMBL/GenBank/DDBJ databases">
        <title>Genetic blueprint of the zoonotic pathogen Toxocara canis.</title>
        <authorList>
            <person name="Zhu X.-Q."/>
            <person name="Korhonen P.K."/>
            <person name="Cai H."/>
            <person name="Young N.D."/>
            <person name="Nejsum P."/>
            <person name="von Samson-Himmelstjerna G."/>
            <person name="Boag P.R."/>
            <person name="Tan P."/>
            <person name="Li Q."/>
            <person name="Min J."/>
            <person name="Yang Y."/>
            <person name="Wang X."/>
            <person name="Fang X."/>
            <person name="Hall R.S."/>
            <person name="Hofmann A."/>
            <person name="Sternberg P.W."/>
            <person name="Jex A.R."/>
            <person name="Gasser R.B."/>
        </authorList>
    </citation>
    <scope>NUCLEOTIDE SEQUENCE [LARGE SCALE GENOMIC DNA]</scope>
    <source>
        <strain evidence="2">PN_DK_2014</strain>
    </source>
</reference>
<comment type="caution">
    <text evidence="2">The sequence shown here is derived from an EMBL/GenBank/DDBJ whole genome shotgun (WGS) entry which is preliminary data.</text>
</comment>
<organism evidence="2 3">
    <name type="scientific">Toxocara canis</name>
    <name type="common">Canine roundworm</name>
    <dbReference type="NCBI Taxonomy" id="6265"/>
    <lineage>
        <taxon>Eukaryota</taxon>
        <taxon>Metazoa</taxon>
        <taxon>Ecdysozoa</taxon>
        <taxon>Nematoda</taxon>
        <taxon>Chromadorea</taxon>
        <taxon>Rhabditida</taxon>
        <taxon>Spirurina</taxon>
        <taxon>Ascaridomorpha</taxon>
        <taxon>Ascaridoidea</taxon>
        <taxon>Toxocaridae</taxon>
        <taxon>Toxocara</taxon>
    </lineage>
</organism>
<proteinExistence type="predicted"/>
<accession>A0A0B2V6T0</accession>
<feature type="chain" id="PRO_5002076911" evidence="1">
    <location>
        <begin position="19"/>
        <end position="189"/>
    </location>
</feature>